<feature type="transmembrane region" description="Helical" evidence="2">
    <location>
        <begin position="25"/>
        <end position="44"/>
    </location>
</feature>
<feature type="region of interest" description="Disordered" evidence="1">
    <location>
        <begin position="145"/>
        <end position="287"/>
    </location>
</feature>
<keyword evidence="5" id="KW-1185">Reference proteome</keyword>
<evidence type="ECO:0000256" key="2">
    <source>
        <dbReference type="SAM" id="Phobius"/>
    </source>
</evidence>
<feature type="compositionally biased region" description="Basic and acidic residues" evidence="1">
    <location>
        <begin position="239"/>
        <end position="248"/>
    </location>
</feature>
<dbReference type="Pfam" id="PF20177">
    <property type="entry name" value="DUF6542"/>
    <property type="match status" value="1"/>
</dbReference>
<dbReference type="EMBL" id="JAFBBK010000001">
    <property type="protein sequence ID" value="MBM7413973.1"/>
    <property type="molecule type" value="Genomic_DNA"/>
</dbReference>
<keyword evidence="2" id="KW-0812">Transmembrane</keyword>
<evidence type="ECO:0000313" key="5">
    <source>
        <dbReference type="Proteomes" id="UP000703038"/>
    </source>
</evidence>
<comment type="caution">
    <text evidence="4">The sequence shown here is derived from an EMBL/GenBank/DDBJ whole genome shotgun (WGS) entry which is preliminary data.</text>
</comment>
<gene>
    <name evidence="4" type="ORF">JOE42_000706</name>
</gene>
<reference evidence="4 5" key="1">
    <citation type="submission" date="2021-01" db="EMBL/GenBank/DDBJ databases">
        <title>Genomics of switchgrass bacterial isolates.</title>
        <authorList>
            <person name="Shade A."/>
        </authorList>
    </citation>
    <scope>NUCLEOTIDE SEQUENCE [LARGE SCALE GENOMIC DNA]</scope>
    <source>
        <strain evidence="4 5">PvP111</strain>
    </source>
</reference>
<organism evidence="4 5">
    <name type="scientific">Rhodococcoides corynebacterioides</name>
    <dbReference type="NCBI Taxonomy" id="53972"/>
    <lineage>
        <taxon>Bacteria</taxon>
        <taxon>Bacillati</taxon>
        <taxon>Actinomycetota</taxon>
        <taxon>Actinomycetes</taxon>
        <taxon>Mycobacteriales</taxon>
        <taxon>Nocardiaceae</taxon>
        <taxon>Rhodococcoides</taxon>
    </lineage>
</organism>
<dbReference type="RefSeq" id="WP_204866722.1">
    <property type="nucleotide sequence ID" value="NZ_JAFBBK010000001.1"/>
</dbReference>
<feature type="compositionally biased region" description="Basic and acidic residues" evidence="1">
    <location>
        <begin position="164"/>
        <end position="193"/>
    </location>
</feature>
<evidence type="ECO:0000313" key="4">
    <source>
        <dbReference type="EMBL" id="MBM7413973.1"/>
    </source>
</evidence>
<proteinExistence type="predicted"/>
<feature type="compositionally biased region" description="Low complexity" evidence="1">
    <location>
        <begin position="154"/>
        <end position="163"/>
    </location>
</feature>
<keyword evidence="2" id="KW-0472">Membrane</keyword>
<dbReference type="Proteomes" id="UP000703038">
    <property type="component" value="Unassembled WGS sequence"/>
</dbReference>
<name>A0ABS2KQ79_9NOCA</name>
<evidence type="ECO:0000259" key="3">
    <source>
        <dbReference type="Pfam" id="PF20177"/>
    </source>
</evidence>
<sequence length="287" mass="31124">MSSPQRARSGVPLDQRSAVPSVPGIPAWGAVAVAVGAAVLGFLVDAMRGDELGSTFAVLYVLGALIAVVAVRHRGLFTAMVQPPLIMFLGVPIAYQILTDGAGTSIKDIVLTVAVPLVDRFPLMALTTLLVLGVGGARLALDRRPTPVRKPARAARPAAAARDAAPRRSRSERPAARETAGRADDRRRARQEPRTVSPDARHERTRRARPAAPQPREESRAARPAPRAYEGQVTASDTGRPREARPRYEATPYEPKQYEAAPYEPRRTGAENLSPYPAPRVRYRDRD</sequence>
<accession>A0ABS2KQ79</accession>
<protein>
    <recommendedName>
        <fullName evidence="3">DUF6542 domain-containing protein</fullName>
    </recommendedName>
</protein>
<dbReference type="InterPro" id="IPR046672">
    <property type="entry name" value="DUF6542"/>
</dbReference>
<keyword evidence="2" id="KW-1133">Transmembrane helix</keyword>
<evidence type="ECO:0000256" key="1">
    <source>
        <dbReference type="SAM" id="MobiDB-lite"/>
    </source>
</evidence>
<feature type="transmembrane region" description="Helical" evidence="2">
    <location>
        <begin position="56"/>
        <end position="75"/>
    </location>
</feature>
<feature type="transmembrane region" description="Helical" evidence="2">
    <location>
        <begin position="121"/>
        <end position="141"/>
    </location>
</feature>
<feature type="domain" description="DUF6542" evidence="3">
    <location>
        <begin position="24"/>
        <end position="144"/>
    </location>
</feature>